<dbReference type="Proteomes" id="UP000808349">
    <property type="component" value="Unassembled WGS sequence"/>
</dbReference>
<gene>
    <name evidence="1" type="ORF">IPO85_11900</name>
</gene>
<evidence type="ECO:0000313" key="2">
    <source>
        <dbReference type="Proteomes" id="UP000808349"/>
    </source>
</evidence>
<comment type="caution">
    <text evidence="1">The sequence shown here is derived from an EMBL/GenBank/DDBJ whole genome shotgun (WGS) entry which is preliminary data.</text>
</comment>
<protein>
    <submittedName>
        <fullName evidence="1">Uncharacterized protein</fullName>
    </submittedName>
</protein>
<accession>A0A9D7SAP8</accession>
<name>A0A9D7SAP8_9BACT</name>
<dbReference type="EMBL" id="JADKFW010000008">
    <property type="protein sequence ID" value="MBK9718192.1"/>
    <property type="molecule type" value="Genomic_DNA"/>
</dbReference>
<sequence>MPEFKEKYNTKWDASLKQIIPKDNEFNFNAIGNYFLFRISDISSFKCPFPFPVTNENENYTFKLNIVHDPLIANFWHCMLQGDFFDNNNDSKVIGSRNKSKKLIASRIKNELINISKFSLDDFVAI</sequence>
<organism evidence="1 2">
    <name type="scientific">Candidatus Defluviibacterium haderslevense</name>
    <dbReference type="NCBI Taxonomy" id="2981993"/>
    <lineage>
        <taxon>Bacteria</taxon>
        <taxon>Pseudomonadati</taxon>
        <taxon>Bacteroidota</taxon>
        <taxon>Saprospiria</taxon>
        <taxon>Saprospirales</taxon>
        <taxon>Saprospiraceae</taxon>
        <taxon>Candidatus Defluviibacterium</taxon>
    </lineage>
</organism>
<reference evidence="1 2" key="1">
    <citation type="submission" date="2020-10" db="EMBL/GenBank/DDBJ databases">
        <title>Connecting structure to function with the recovery of over 1000 high-quality activated sludge metagenome-assembled genomes encoding full-length rRNA genes using long-read sequencing.</title>
        <authorList>
            <person name="Singleton C.M."/>
            <person name="Petriglieri F."/>
            <person name="Kristensen J.M."/>
            <person name="Kirkegaard R.H."/>
            <person name="Michaelsen T.Y."/>
            <person name="Andersen M.H."/>
            <person name="Karst S.M."/>
            <person name="Dueholm M.S."/>
            <person name="Nielsen P.H."/>
            <person name="Albertsen M."/>
        </authorList>
    </citation>
    <scope>NUCLEOTIDE SEQUENCE [LARGE SCALE GENOMIC DNA]</scope>
    <source>
        <strain evidence="1">Ribe_18-Q3-R11-54_BAT3C.373</strain>
    </source>
</reference>
<proteinExistence type="predicted"/>
<dbReference type="AlphaFoldDB" id="A0A9D7SAP8"/>
<evidence type="ECO:0000313" key="1">
    <source>
        <dbReference type="EMBL" id="MBK9718192.1"/>
    </source>
</evidence>